<dbReference type="AlphaFoldDB" id="A0A1G7YTV3"/>
<sequence>MRWDGLILAKFGLNQISAVIDVAKPNSKLPSRTIDVSCAKCHTALFKYAKGGKGALVKCFKQRIVSDFTHDSGICPKCATPFARETLIRGAPAYKIIGGKVVSK</sequence>
<dbReference type="STRING" id="861298.SAMN04488136_10654"/>
<organism evidence="1 2">
    <name type="scientific">Vibrio xiamenensis</name>
    <dbReference type="NCBI Taxonomy" id="861298"/>
    <lineage>
        <taxon>Bacteria</taxon>
        <taxon>Pseudomonadati</taxon>
        <taxon>Pseudomonadota</taxon>
        <taxon>Gammaproteobacteria</taxon>
        <taxon>Vibrionales</taxon>
        <taxon>Vibrionaceae</taxon>
        <taxon>Vibrio</taxon>
    </lineage>
</organism>
<dbReference type="EMBL" id="FNDD01000006">
    <property type="protein sequence ID" value="SDH00022.1"/>
    <property type="molecule type" value="Genomic_DNA"/>
</dbReference>
<dbReference type="Proteomes" id="UP000198854">
    <property type="component" value="Unassembled WGS sequence"/>
</dbReference>
<accession>A0A1G7YTV3</accession>
<proteinExistence type="predicted"/>
<gene>
    <name evidence="1" type="ORF">SAMN04488136_10654</name>
</gene>
<evidence type="ECO:0000313" key="1">
    <source>
        <dbReference type="EMBL" id="SDH00022.1"/>
    </source>
</evidence>
<evidence type="ECO:0000313" key="2">
    <source>
        <dbReference type="Proteomes" id="UP000198854"/>
    </source>
</evidence>
<keyword evidence="2" id="KW-1185">Reference proteome</keyword>
<protein>
    <submittedName>
        <fullName evidence="1">Uncharacterized protein</fullName>
    </submittedName>
</protein>
<name>A0A1G7YTV3_9VIBR</name>
<reference evidence="1 2" key="1">
    <citation type="submission" date="2016-10" db="EMBL/GenBank/DDBJ databases">
        <authorList>
            <person name="de Groot N.N."/>
        </authorList>
    </citation>
    <scope>NUCLEOTIDE SEQUENCE [LARGE SCALE GENOMIC DNA]</scope>
    <source>
        <strain evidence="1 2">CGMCC 1.10228</strain>
    </source>
</reference>